<protein>
    <recommendedName>
        <fullName evidence="4">Right-handed parallel beta-helix repeat-containing protein</fullName>
    </recommendedName>
</protein>
<dbReference type="SUPFAM" id="SSF51126">
    <property type="entry name" value="Pectin lyase-like"/>
    <property type="match status" value="1"/>
</dbReference>
<accession>A0A411HIR4</accession>
<feature type="signal peptide" evidence="1">
    <location>
        <begin position="1"/>
        <end position="32"/>
    </location>
</feature>
<dbReference type="RefSeq" id="WP_129832680.1">
    <property type="nucleotide sequence ID" value="NZ_CP035704.1"/>
</dbReference>
<organism evidence="2 3">
    <name type="scientific">Pseudolysobacter antarcticus</name>
    <dbReference type="NCBI Taxonomy" id="2511995"/>
    <lineage>
        <taxon>Bacteria</taxon>
        <taxon>Pseudomonadati</taxon>
        <taxon>Pseudomonadota</taxon>
        <taxon>Gammaproteobacteria</taxon>
        <taxon>Lysobacterales</taxon>
        <taxon>Rhodanobacteraceae</taxon>
        <taxon>Pseudolysobacter</taxon>
    </lineage>
</organism>
<gene>
    <name evidence="2" type="ORF">ELE36_08605</name>
</gene>
<proteinExistence type="predicted"/>
<dbReference type="InterPro" id="IPR011050">
    <property type="entry name" value="Pectin_lyase_fold/virulence"/>
</dbReference>
<evidence type="ECO:0008006" key="4">
    <source>
        <dbReference type="Google" id="ProtNLM"/>
    </source>
</evidence>
<dbReference type="AlphaFoldDB" id="A0A411HIR4"/>
<keyword evidence="1" id="KW-0732">Signal</keyword>
<sequence>MRNENTLPVSQRKPLAICIAALFALAAPPAIANIVPVSNCADSGAGSLRSAIASAVTGDTVSMIGLACSSISLTTGAIHILQSDLTVTAPSSKVTIDHFYTAPSDRILVHNGAGNLILNNLNVTHGYASGSNGAVNGGCIYSAGTLTLNSSRVTSCRVAVVAGTVNDHAQGGGVFSKKGLNLNNSQLSFNTAYANPGRSYGGGAYSVGFFNATDSTVSYNVSQATVPGATRGYAGGLLLSGGSTITGSTIAKNVANSAGGGVLIPGNTANYFTNSTISGNTAENSVGGLLGLNGGIYLEHTTIAFNTDGGATFSGKQLSAGFTAYAHNNLIDLGLTATIISNNTSNAAPSDFRAVNGNTPAKVVNVSGANNLIYNSVGPIPSGTINGCPLLGALKNNGGPTWTHALMSHSPAIDQRSASLSFDQRGSPFVRMSNGTADIGAFEVQQNDTIFTTEFEGCP</sequence>
<reference evidence="2 3" key="1">
    <citation type="submission" date="2019-01" db="EMBL/GenBank/DDBJ databases">
        <title>Pseudolysobacter antarctica gen. nov., sp. nov., isolated from Fildes Peninsula, Antarctica.</title>
        <authorList>
            <person name="Wei Z."/>
            <person name="Peng F."/>
        </authorList>
    </citation>
    <scope>NUCLEOTIDE SEQUENCE [LARGE SCALE GENOMIC DNA]</scope>
    <source>
        <strain evidence="2 3">AQ6-296</strain>
    </source>
</reference>
<evidence type="ECO:0000256" key="1">
    <source>
        <dbReference type="SAM" id="SignalP"/>
    </source>
</evidence>
<dbReference type="NCBIfam" id="NF041518">
    <property type="entry name" value="choice_anch_Q"/>
    <property type="match status" value="1"/>
</dbReference>
<dbReference type="InterPro" id="IPR059226">
    <property type="entry name" value="Choice_anch_Q_dom"/>
</dbReference>
<dbReference type="EMBL" id="CP035704">
    <property type="protein sequence ID" value="QBB70422.1"/>
    <property type="molecule type" value="Genomic_DNA"/>
</dbReference>
<evidence type="ECO:0000313" key="3">
    <source>
        <dbReference type="Proteomes" id="UP000291562"/>
    </source>
</evidence>
<dbReference type="KEGG" id="xbc:ELE36_08605"/>
<feature type="chain" id="PRO_5019189500" description="Right-handed parallel beta-helix repeat-containing protein" evidence="1">
    <location>
        <begin position="33"/>
        <end position="459"/>
    </location>
</feature>
<dbReference type="OrthoDB" id="6057622at2"/>
<dbReference type="Proteomes" id="UP000291562">
    <property type="component" value="Chromosome"/>
</dbReference>
<keyword evidence="3" id="KW-1185">Reference proteome</keyword>
<name>A0A411HIR4_9GAMM</name>
<evidence type="ECO:0000313" key="2">
    <source>
        <dbReference type="EMBL" id="QBB70422.1"/>
    </source>
</evidence>